<sequence>MTYIAVLGSGRVGATLAAKFAEAGHKVAIGSRNVTEVSAAWQGRPVTVTTPADAARAASVVVNATPGDSSMDRLVALRDELAGKILIDVANATERGPGGMPGPLMYPNSSLAEHLQAALPDTKVVKTLSTMLSPVMADPHRLKEVPRAFLSGDDDAAKAEVARLLGDLGWPAEWVEDLGDVTTARGPEAGMLLATAIMRRRGMVPFALTIAL</sequence>
<dbReference type="InterPro" id="IPR051267">
    <property type="entry name" value="STEAP_metalloreductase"/>
</dbReference>
<dbReference type="OrthoDB" id="1523398at2"/>
<evidence type="ECO:0000313" key="3">
    <source>
        <dbReference type="EMBL" id="RBQ15998.1"/>
    </source>
</evidence>
<dbReference type="Proteomes" id="UP000253303">
    <property type="component" value="Unassembled WGS sequence"/>
</dbReference>
<name>A0A366LQ28_9ACTN</name>
<keyword evidence="4" id="KW-1185">Reference proteome</keyword>
<dbReference type="Pfam" id="PF03807">
    <property type="entry name" value="F420_oxidored"/>
    <property type="match status" value="1"/>
</dbReference>
<dbReference type="EMBL" id="QMEY01000019">
    <property type="protein sequence ID" value="RBQ15998.1"/>
    <property type="molecule type" value="Genomic_DNA"/>
</dbReference>
<dbReference type="SUPFAM" id="SSF51735">
    <property type="entry name" value="NAD(P)-binding Rossmann-fold domains"/>
    <property type="match status" value="1"/>
</dbReference>
<dbReference type="InterPro" id="IPR028939">
    <property type="entry name" value="P5C_Rdtase_cat_N"/>
</dbReference>
<feature type="domain" description="Pyrroline-5-carboxylate reductase catalytic N-terminal" evidence="2">
    <location>
        <begin position="4"/>
        <end position="91"/>
    </location>
</feature>
<dbReference type="RefSeq" id="WP_113984620.1">
    <property type="nucleotide sequence ID" value="NZ_QMEY01000019.1"/>
</dbReference>
<gene>
    <name evidence="3" type="ORF">DP939_32290</name>
</gene>
<evidence type="ECO:0000256" key="1">
    <source>
        <dbReference type="ARBA" id="ARBA00023002"/>
    </source>
</evidence>
<organism evidence="3 4">
    <name type="scientific">Spongiactinospora rosea</name>
    <dbReference type="NCBI Taxonomy" id="2248750"/>
    <lineage>
        <taxon>Bacteria</taxon>
        <taxon>Bacillati</taxon>
        <taxon>Actinomycetota</taxon>
        <taxon>Actinomycetes</taxon>
        <taxon>Streptosporangiales</taxon>
        <taxon>Streptosporangiaceae</taxon>
        <taxon>Spongiactinospora</taxon>
    </lineage>
</organism>
<evidence type="ECO:0000313" key="4">
    <source>
        <dbReference type="Proteomes" id="UP000253303"/>
    </source>
</evidence>
<keyword evidence="1" id="KW-0560">Oxidoreductase</keyword>
<dbReference type="PANTHER" id="PTHR14239">
    <property type="entry name" value="DUDULIN-RELATED"/>
    <property type="match status" value="1"/>
</dbReference>
<reference evidence="3 4" key="1">
    <citation type="submission" date="2018-06" db="EMBL/GenBank/DDBJ databases">
        <title>Sphaerisporangium craniellae sp. nov., isolated from a marine sponge in the South China Sea.</title>
        <authorList>
            <person name="Li L."/>
        </authorList>
    </citation>
    <scope>NUCLEOTIDE SEQUENCE [LARGE SCALE GENOMIC DNA]</scope>
    <source>
        <strain evidence="3 4">LHW63015</strain>
    </source>
</reference>
<comment type="caution">
    <text evidence="3">The sequence shown here is derived from an EMBL/GenBank/DDBJ whole genome shotgun (WGS) entry which is preliminary data.</text>
</comment>
<proteinExistence type="predicted"/>
<dbReference type="Gene3D" id="3.40.50.720">
    <property type="entry name" value="NAD(P)-binding Rossmann-like Domain"/>
    <property type="match status" value="1"/>
</dbReference>
<accession>A0A366LQ28</accession>
<dbReference type="AlphaFoldDB" id="A0A366LQ28"/>
<dbReference type="InterPro" id="IPR036291">
    <property type="entry name" value="NAD(P)-bd_dom_sf"/>
</dbReference>
<protein>
    <submittedName>
        <fullName evidence="3">NADP oxidoreductase</fullName>
    </submittedName>
</protein>
<dbReference type="GO" id="GO:0016491">
    <property type="term" value="F:oxidoreductase activity"/>
    <property type="evidence" value="ECO:0007669"/>
    <property type="project" value="UniProtKB-KW"/>
</dbReference>
<evidence type="ECO:0000259" key="2">
    <source>
        <dbReference type="Pfam" id="PF03807"/>
    </source>
</evidence>